<sequence>MSKIWVFTFLFILLLSNKVKCNRPECIKLKTAITQNIEHNGFHRDIWWLVETSEPSTESWLKTECNLALRLDVSRDMYVNPDEIAELNRTGELQALIDGKVNVEIPAHEADEHILYVYLNNSLIKKLMLTIPIHLRYQRSQITGGFGKVNLRKPSLLMWCPNNFNSVCNDGLKVEAPCDEKSQASCVWKNISYLAHFEDAELFVPVGDLDHYPLVSILTLLLGCAGCIYILSVLSTTSM</sequence>
<keyword evidence="4 10" id="KW-0337">GPI-anchor biosynthesis</keyword>
<comment type="subcellular location">
    <subcellularLocation>
        <location evidence="1 10">Endoplasmic reticulum membrane</location>
        <topology evidence="1 10">Single-pass membrane protein</topology>
    </subcellularLocation>
</comment>
<feature type="signal peptide" evidence="10">
    <location>
        <begin position="1"/>
        <end position="21"/>
    </location>
</feature>
<evidence type="ECO:0000256" key="1">
    <source>
        <dbReference type="ARBA" id="ARBA00004389"/>
    </source>
</evidence>
<dbReference type="Pfam" id="PF08320">
    <property type="entry name" value="PIG-X"/>
    <property type="match status" value="1"/>
</dbReference>
<keyword evidence="7 10" id="KW-1133">Transmembrane helix</keyword>
<keyword evidence="5 10" id="KW-0812">Transmembrane</keyword>
<proteinExistence type="inferred from homology"/>
<dbReference type="Proteomes" id="UP001153709">
    <property type="component" value="Chromosome 1"/>
</dbReference>
<evidence type="ECO:0000256" key="3">
    <source>
        <dbReference type="ARBA" id="ARBA00010345"/>
    </source>
</evidence>
<feature type="transmembrane region" description="Helical" evidence="10">
    <location>
        <begin position="212"/>
        <end position="234"/>
    </location>
</feature>
<keyword evidence="9" id="KW-0325">Glycoprotein</keyword>
<dbReference type="EMBL" id="OU898276">
    <property type="protein sequence ID" value="CAG9826504.1"/>
    <property type="molecule type" value="Genomic_DNA"/>
</dbReference>
<dbReference type="AlphaFoldDB" id="A0A9N9SNV5"/>
<evidence type="ECO:0000256" key="4">
    <source>
        <dbReference type="ARBA" id="ARBA00022502"/>
    </source>
</evidence>
<comment type="function">
    <text evidence="10">Stabilizing subunit of the glycosylphosphatidylinositol-mannosyltransferase I complex which catalyzes the transfer of the first mannose, via an alpha-1,4 bond from a dolichol-phosphate-mannose (Dol-P-Man) to the glucosaminyl acyl phosphatidylinositol (GlcN-(acyl)PI) intermediate to generate alpha-D-Man-(1-&gt;4)-alpha-D-GlcN-(1-&gt;6)-(1-radyl,2-acyl-sn-glycero-3-phospho)-2-acyl-inositol and participates in the sixth step of the glycosylphosphatidylinositol-anchor biosynthesis. Probably acts by stabilizing the mannosyltransferase PIGM.</text>
</comment>
<evidence type="ECO:0000256" key="10">
    <source>
        <dbReference type="RuleBase" id="RU366056"/>
    </source>
</evidence>
<evidence type="ECO:0000256" key="2">
    <source>
        <dbReference type="ARBA" id="ARBA00004687"/>
    </source>
</evidence>
<dbReference type="InterPro" id="IPR040039">
    <property type="entry name" value="PIGX"/>
</dbReference>
<keyword evidence="6 10" id="KW-0256">Endoplasmic reticulum</keyword>
<dbReference type="PANTHER" id="PTHR28650:SF1">
    <property type="entry name" value="PHOSPHATIDYLINOSITOL-GLYCAN BIOSYNTHESIS CLASS X PROTEIN"/>
    <property type="match status" value="1"/>
</dbReference>
<dbReference type="PANTHER" id="PTHR28650">
    <property type="entry name" value="PHOSPHATIDYLINOSITOL-GLYCAN BIOSYNTHESIS CLASS X PROTEIN"/>
    <property type="match status" value="1"/>
</dbReference>
<evidence type="ECO:0000256" key="7">
    <source>
        <dbReference type="ARBA" id="ARBA00022989"/>
    </source>
</evidence>
<name>A0A9N9SNV5_DIABA</name>
<evidence type="ECO:0000256" key="5">
    <source>
        <dbReference type="ARBA" id="ARBA00022692"/>
    </source>
</evidence>
<keyword evidence="8 10" id="KW-0472">Membrane</keyword>
<comment type="similarity">
    <text evidence="3 10">Belongs to the PIGX family.</text>
</comment>
<dbReference type="GO" id="GO:0006506">
    <property type="term" value="P:GPI anchor biosynthetic process"/>
    <property type="evidence" value="ECO:0007669"/>
    <property type="project" value="UniProtKB-KW"/>
</dbReference>
<organism evidence="11 12">
    <name type="scientific">Diabrotica balteata</name>
    <name type="common">Banded cucumber beetle</name>
    <dbReference type="NCBI Taxonomy" id="107213"/>
    <lineage>
        <taxon>Eukaryota</taxon>
        <taxon>Metazoa</taxon>
        <taxon>Ecdysozoa</taxon>
        <taxon>Arthropoda</taxon>
        <taxon>Hexapoda</taxon>
        <taxon>Insecta</taxon>
        <taxon>Pterygota</taxon>
        <taxon>Neoptera</taxon>
        <taxon>Endopterygota</taxon>
        <taxon>Coleoptera</taxon>
        <taxon>Polyphaga</taxon>
        <taxon>Cucujiformia</taxon>
        <taxon>Chrysomeloidea</taxon>
        <taxon>Chrysomelidae</taxon>
        <taxon>Galerucinae</taxon>
        <taxon>Diabroticina</taxon>
        <taxon>Diabroticites</taxon>
        <taxon>Diabrotica</taxon>
    </lineage>
</organism>
<protein>
    <recommendedName>
        <fullName evidence="10">Phosphatidylinositol-glycan biosynthesis class X protein</fullName>
    </recommendedName>
</protein>
<dbReference type="GO" id="GO:0005789">
    <property type="term" value="C:endoplasmic reticulum membrane"/>
    <property type="evidence" value="ECO:0007669"/>
    <property type="project" value="UniProtKB-SubCell"/>
</dbReference>
<gene>
    <name evidence="11" type="ORF">DIABBA_LOCUS613</name>
</gene>
<evidence type="ECO:0000256" key="9">
    <source>
        <dbReference type="ARBA" id="ARBA00023180"/>
    </source>
</evidence>
<accession>A0A9N9SNV5</accession>
<feature type="chain" id="PRO_5040538952" description="Phosphatidylinositol-glycan biosynthesis class X protein" evidence="10">
    <location>
        <begin position="22"/>
        <end position="239"/>
    </location>
</feature>
<dbReference type="OrthoDB" id="5546453at2759"/>
<keyword evidence="10" id="KW-0732">Signal</keyword>
<dbReference type="InterPro" id="IPR013233">
    <property type="entry name" value="PIG-X/PBN1"/>
</dbReference>
<evidence type="ECO:0000256" key="8">
    <source>
        <dbReference type="ARBA" id="ARBA00023136"/>
    </source>
</evidence>
<evidence type="ECO:0000313" key="11">
    <source>
        <dbReference type="EMBL" id="CAG9826504.1"/>
    </source>
</evidence>
<keyword evidence="12" id="KW-1185">Reference proteome</keyword>
<comment type="pathway">
    <text evidence="2 10">Glycolipid biosynthesis; glycosylphosphatidylinositol-anchor biosynthesis.</text>
</comment>
<evidence type="ECO:0000256" key="6">
    <source>
        <dbReference type="ARBA" id="ARBA00022824"/>
    </source>
</evidence>
<evidence type="ECO:0000313" key="12">
    <source>
        <dbReference type="Proteomes" id="UP001153709"/>
    </source>
</evidence>
<dbReference type="SMART" id="SM00780">
    <property type="entry name" value="PIG-X"/>
    <property type="match status" value="1"/>
</dbReference>
<reference evidence="11" key="1">
    <citation type="submission" date="2022-01" db="EMBL/GenBank/DDBJ databases">
        <authorList>
            <person name="King R."/>
        </authorList>
    </citation>
    <scope>NUCLEOTIDE SEQUENCE</scope>
</reference>